<gene>
    <name evidence="2" type="ORF">HMN09_00871900</name>
</gene>
<sequence>MPRRRPLPQIWKGQTESSPDGGPCQRQRAFSCNTTMPSSSPDDTPTAPPNEAFRPPDVEANLARLELQVCFARRRHQLYHATPSAVGTTQAVELTSRARLRPPDADHLAGPRFSQRRAGRDPCSPSELIQMRFAGIRKCSCRAGTGTSSLQSDDVSGWTTQAATRTRCSSTENLDATESQGAPRLLAKPPLFLLTKSHQLGTTPRSVDLPTTHKVGEVLTKLKGATDLVGVVLGRMRGWKSERLVWFGASMGARWTGLGEGSAGLADPTLEPAIYALHRAPPCLAWLFNPTPSQPLIWPFLGTLPSLIDVANMLEAAHRTPPCLTRLFNPLFNEPNPRSAAAAQFYRAASAFLASLLAPRNFEPERQSTRA</sequence>
<evidence type="ECO:0000313" key="3">
    <source>
        <dbReference type="Proteomes" id="UP000613580"/>
    </source>
</evidence>
<dbReference type="Proteomes" id="UP000613580">
    <property type="component" value="Unassembled WGS sequence"/>
</dbReference>
<accession>A0A8H6SQ83</accession>
<reference evidence="2" key="1">
    <citation type="submission" date="2020-05" db="EMBL/GenBank/DDBJ databases">
        <title>Mycena genomes resolve the evolution of fungal bioluminescence.</title>
        <authorList>
            <person name="Tsai I.J."/>
        </authorList>
    </citation>
    <scope>NUCLEOTIDE SEQUENCE</scope>
    <source>
        <strain evidence="2">110903Hualien_Pintung</strain>
    </source>
</reference>
<name>A0A8H6SQ83_MYCCL</name>
<feature type="region of interest" description="Disordered" evidence="1">
    <location>
        <begin position="1"/>
        <end position="55"/>
    </location>
</feature>
<organism evidence="2 3">
    <name type="scientific">Mycena chlorophos</name>
    <name type="common">Agaric fungus</name>
    <name type="synonym">Agaricus chlorophos</name>
    <dbReference type="NCBI Taxonomy" id="658473"/>
    <lineage>
        <taxon>Eukaryota</taxon>
        <taxon>Fungi</taxon>
        <taxon>Dikarya</taxon>
        <taxon>Basidiomycota</taxon>
        <taxon>Agaricomycotina</taxon>
        <taxon>Agaricomycetes</taxon>
        <taxon>Agaricomycetidae</taxon>
        <taxon>Agaricales</taxon>
        <taxon>Marasmiineae</taxon>
        <taxon>Mycenaceae</taxon>
        <taxon>Mycena</taxon>
    </lineage>
</organism>
<dbReference type="AlphaFoldDB" id="A0A8H6SQ83"/>
<comment type="caution">
    <text evidence="2">The sequence shown here is derived from an EMBL/GenBank/DDBJ whole genome shotgun (WGS) entry which is preliminary data.</text>
</comment>
<protein>
    <submittedName>
        <fullName evidence="2">Uncharacterized protein</fullName>
    </submittedName>
</protein>
<feature type="compositionally biased region" description="Low complexity" evidence="1">
    <location>
        <begin position="34"/>
        <end position="45"/>
    </location>
</feature>
<dbReference type="EMBL" id="JACAZE010000012">
    <property type="protein sequence ID" value="KAF7302382.1"/>
    <property type="molecule type" value="Genomic_DNA"/>
</dbReference>
<proteinExistence type="predicted"/>
<feature type="region of interest" description="Disordered" evidence="1">
    <location>
        <begin position="102"/>
        <end position="124"/>
    </location>
</feature>
<evidence type="ECO:0000313" key="2">
    <source>
        <dbReference type="EMBL" id="KAF7302382.1"/>
    </source>
</evidence>
<evidence type="ECO:0000256" key="1">
    <source>
        <dbReference type="SAM" id="MobiDB-lite"/>
    </source>
</evidence>
<keyword evidence="3" id="KW-1185">Reference proteome</keyword>